<evidence type="ECO:0000313" key="2">
    <source>
        <dbReference type="Proteomes" id="UP000320231"/>
    </source>
</evidence>
<reference evidence="1 2" key="1">
    <citation type="journal article" date="2019" name="Microbiol. Resour. Announc.">
        <title>Complete Genome Sequence of Halomonas sulfidaeris Strain Esulfide1 Isolated from a Metal Sulfide Rock at a Depth of 2,200 Meters, Obtained Using Nanopore Sequencing.</title>
        <authorList>
            <person name="Saito M."/>
            <person name="Nishigata A."/>
            <person name="Galipon J."/>
            <person name="Arakawa K."/>
        </authorList>
    </citation>
    <scope>NUCLEOTIDE SEQUENCE [LARGE SCALE GENOMIC DNA]</scope>
    <source>
        <strain evidence="1 2">ATCC BAA-803</strain>
    </source>
</reference>
<sequence length="62" mass="6785">MITMPFPEGAWEARGNHIRTTVRQGRAAMPSFREAKISDAELEGLIDALLRGELANTATGEE</sequence>
<dbReference type="InterPro" id="IPR036909">
    <property type="entry name" value="Cyt_c-like_dom_sf"/>
</dbReference>
<protein>
    <recommendedName>
        <fullName evidence="3">Cytochrome c domain-containing protein</fullName>
    </recommendedName>
</protein>
<evidence type="ECO:0000313" key="1">
    <source>
        <dbReference type="EMBL" id="BBI64846.1"/>
    </source>
</evidence>
<dbReference type="EMBL" id="AP019514">
    <property type="protein sequence ID" value="BBI64846.1"/>
    <property type="molecule type" value="Genomic_DNA"/>
</dbReference>
<organism evidence="1 2">
    <name type="scientific">Vreelandella sulfidaeris</name>
    <dbReference type="NCBI Taxonomy" id="115553"/>
    <lineage>
        <taxon>Bacteria</taxon>
        <taxon>Pseudomonadati</taxon>
        <taxon>Pseudomonadota</taxon>
        <taxon>Gammaproteobacteria</taxon>
        <taxon>Oceanospirillales</taxon>
        <taxon>Halomonadaceae</taxon>
        <taxon>Vreelandella</taxon>
    </lineage>
</organism>
<name>A0A455UEY3_9GAMM</name>
<gene>
    <name evidence="1" type="ORF">HSBAA_61520</name>
</gene>
<dbReference type="AlphaFoldDB" id="A0A455UEY3"/>
<proteinExistence type="predicted"/>
<evidence type="ECO:0008006" key="3">
    <source>
        <dbReference type="Google" id="ProtNLM"/>
    </source>
</evidence>
<dbReference type="KEGG" id="hsr:HSBAA_61520"/>
<dbReference type="GO" id="GO:0020037">
    <property type="term" value="F:heme binding"/>
    <property type="evidence" value="ECO:0007669"/>
    <property type="project" value="InterPro"/>
</dbReference>
<dbReference type="Proteomes" id="UP000320231">
    <property type="component" value="Chromosome"/>
</dbReference>
<accession>A0A455UEY3</accession>
<dbReference type="Gene3D" id="1.10.760.10">
    <property type="entry name" value="Cytochrome c-like domain"/>
    <property type="match status" value="1"/>
</dbReference>
<dbReference type="GO" id="GO:0009055">
    <property type="term" value="F:electron transfer activity"/>
    <property type="evidence" value="ECO:0007669"/>
    <property type="project" value="InterPro"/>
</dbReference>